<reference evidence="12 13" key="1">
    <citation type="submission" date="2024-01" db="EMBL/GenBank/DDBJ databases">
        <title>The complete chloroplast genome sequence of Lithospermum erythrorhizon: insights into the phylogenetic relationship among Boraginaceae species and the maternal lineages of purple gromwells.</title>
        <authorList>
            <person name="Okada T."/>
            <person name="Watanabe K."/>
        </authorList>
    </citation>
    <scope>NUCLEOTIDE SEQUENCE [LARGE SCALE GENOMIC DNA]</scope>
</reference>
<evidence type="ECO:0000313" key="13">
    <source>
        <dbReference type="Proteomes" id="UP001454036"/>
    </source>
</evidence>
<dbReference type="GO" id="GO:0005794">
    <property type="term" value="C:Golgi apparatus"/>
    <property type="evidence" value="ECO:0007669"/>
    <property type="project" value="UniProtKB-SubCell"/>
</dbReference>
<keyword evidence="3 10" id="KW-0812">Transmembrane</keyword>
<dbReference type="Gene3D" id="1.20.58.90">
    <property type="match status" value="1"/>
</dbReference>
<sequence length="344" mass="39148">MATHFDRWEKDPFFYAAEEVQESANRMESTYRTWLHSEKDTSGFWNIYELRRDLQTTLGTTKWQLEDFEKVVNPSNNNSSDDDSRDRHRDFMVAMESQIKKVEKSLNESAVSLGKPPLPWVQLDEGECNELALFLLGPSNVDKNFGRVLNSNQRADSLQDNNLLASAEHSQESPDAQECAHLDAKEKLTGHRRTASASADIGSWNILVSDDSLPLGSSNEKSDPPPHKVPSFSGFLNTMESATTKLKWSRNGYRKLKLVDRSEEADALPCSQQIMKGLNSGYERNKSCLEGGDYCYDKQLYGWYGAIQRQLQRSQYHVQYCRPVQVVLSMFLLFVIVIVTVQAV</sequence>
<dbReference type="SUPFAM" id="SSF47661">
    <property type="entry name" value="t-snare proteins"/>
    <property type="match status" value="1"/>
</dbReference>
<name>A0AAV3R4D4_LITER</name>
<dbReference type="Pfam" id="PF09177">
    <property type="entry name" value="STX6_10_61_N"/>
    <property type="match status" value="1"/>
</dbReference>
<dbReference type="InterPro" id="IPR010989">
    <property type="entry name" value="SNARE"/>
</dbReference>
<evidence type="ECO:0000259" key="11">
    <source>
        <dbReference type="Pfam" id="PF09177"/>
    </source>
</evidence>
<accession>A0AAV3R4D4</accession>
<evidence type="ECO:0000256" key="9">
    <source>
        <dbReference type="SAM" id="MobiDB-lite"/>
    </source>
</evidence>
<evidence type="ECO:0000256" key="4">
    <source>
        <dbReference type="ARBA" id="ARBA00022927"/>
    </source>
</evidence>
<comment type="similarity">
    <text evidence="1">Belongs to the syntaxin family.</text>
</comment>
<evidence type="ECO:0000313" key="12">
    <source>
        <dbReference type="EMBL" id="GAA0169758.1"/>
    </source>
</evidence>
<evidence type="ECO:0000256" key="10">
    <source>
        <dbReference type="SAM" id="Phobius"/>
    </source>
</evidence>
<dbReference type="Proteomes" id="UP001454036">
    <property type="component" value="Unassembled WGS sequence"/>
</dbReference>
<evidence type="ECO:0000256" key="3">
    <source>
        <dbReference type="ARBA" id="ARBA00022692"/>
    </source>
</evidence>
<keyword evidence="13" id="KW-1185">Reference proteome</keyword>
<evidence type="ECO:0000256" key="2">
    <source>
        <dbReference type="ARBA" id="ARBA00022448"/>
    </source>
</evidence>
<dbReference type="PANTHER" id="PTHR34949:SF6">
    <property type="entry name" value="EXPRESSED PROTEIN"/>
    <property type="match status" value="1"/>
</dbReference>
<feature type="region of interest" description="Disordered" evidence="9">
    <location>
        <begin position="215"/>
        <end position="234"/>
    </location>
</feature>
<evidence type="ECO:0000256" key="6">
    <source>
        <dbReference type="ARBA" id="ARBA00023034"/>
    </source>
</evidence>
<proteinExistence type="inferred from homology"/>
<dbReference type="PANTHER" id="PTHR34949">
    <property type="entry name" value="OS05G0443700 PROTEIN"/>
    <property type="match status" value="1"/>
</dbReference>
<dbReference type="EMBL" id="BAABME010006965">
    <property type="protein sequence ID" value="GAA0169758.1"/>
    <property type="molecule type" value="Genomic_DNA"/>
</dbReference>
<dbReference type="GO" id="GO:0048193">
    <property type="term" value="P:Golgi vesicle transport"/>
    <property type="evidence" value="ECO:0007669"/>
    <property type="project" value="InterPro"/>
</dbReference>
<gene>
    <name evidence="12" type="ORF">LIER_24166</name>
</gene>
<evidence type="ECO:0000256" key="1">
    <source>
        <dbReference type="ARBA" id="ARBA00009063"/>
    </source>
</evidence>
<organism evidence="12 13">
    <name type="scientific">Lithospermum erythrorhizon</name>
    <name type="common">Purple gromwell</name>
    <name type="synonym">Lithospermum officinale var. erythrorhizon</name>
    <dbReference type="NCBI Taxonomy" id="34254"/>
    <lineage>
        <taxon>Eukaryota</taxon>
        <taxon>Viridiplantae</taxon>
        <taxon>Streptophyta</taxon>
        <taxon>Embryophyta</taxon>
        <taxon>Tracheophyta</taxon>
        <taxon>Spermatophyta</taxon>
        <taxon>Magnoliopsida</taxon>
        <taxon>eudicotyledons</taxon>
        <taxon>Gunneridae</taxon>
        <taxon>Pentapetalae</taxon>
        <taxon>asterids</taxon>
        <taxon>lamiids</taxon>
        <taxon>Boraginales</taxon>
        <taxon>Boraginaceae</taxon>
        <taxon>Boraginoideae</taxon>
        <taxon>Lithospermeae</taxon>
        <taxon>Lithospermum</taxon>
    </lineage>
</organism>
<dbReference type="CDD" id="cd21442">
    <property type="entry name" value="SNARE_NTD_STX6-like"/>
    <property type="match status" value="1"/>
</dbReference>
<dbReference type="FunFam" id="1.20.58.90:FF:000004">
    <property type="entry name" value="Syntaxin 10"/>
    <property type="match status" value="1"/>
</dbReference>
<feature type="transmembrane region" description="Helical" evidence="10">
    <location>
        <begin position="323"/>
        <end position="341"/>
    </location>
</feature>
<dbReference type="GO" id="GO:0016020">
    <property type="term" value="C:membrane"/>
    <property type="evidence" value="ECO:0007669"/>
    <property type="project" value="InterPro"/>
</dbReference>
<evidence type="ECO:0000256" key="7">
    <source>
        <dbReference type="ARBA" id="ARBA00023136"/>
    </source>
</evidence>
<protein>
    <recommendedName>
        <fullName evidence="11">Syntaxin 6/10/61 N-terminal domain-containing protein</fullName>
    </recommendedName>
</protein>
<dbReference type="InterPro" id="IPR015260">
    <property type="entry name" value="Syntaxin-6/10/61_N"/>
</dbReference>
<feature type="domain" description="Syntaxin 6/10/61 N-terminal" evidence="11">
    <location>
        <begin position="11"/>
        <end position="103"/>
    </location>
</feature>
<evidence type="ECO:0000256" key="5">
    <source>
        <dbReference type="ARBA" id="ARBA00022989"/>
    </source>
</evidence>
<comment type="subcellular location">
    <subcellularLocation>
        <location evidence="8">Golgi apparatus</location>
        <location evidence="8">trans-Golgi network membrane</location>
        <topology evidence="8">Single-pass type IV membrane protein</topology>
    </subcellularLocation>
</comment>
<keyword evidence="6" id="KW-0333">Golgi apparatus</keyword>
<dbReference type="GO" id="GO:0015031">
    <property type="term" value="P:protein transport"/>
    <property type="evidence" value="ECO:0007669"/>
    <property type="project" value="UniProtKB-KW"/>
</dbReference>
<keyword evidence="2" id="KW-0813">Transport</keyword>
<keyword evidence="4" id="KW-0653">Protein transport</keyword>
<evidence type="ECO:0000256" key="8">
    <source>
        <dbReference type="ARBA" id="ARBA00037801"/>
    </source>
</evidence>
<keyword evidence="7 10" id="KW-0472">Membrane</keyword>
<keyword evidence="5 10" id="KW-1133">Transmembrane helix</keyword>
<dbReference type="AlphaFoldDB" id="A0AAV3R4D4"/>
<comment type="caution">
    <text evidence="12">The sequence shown here is derived from an EMBL/GenBank/DDBJ whole genome shotgun (WGS) entry which is preliminary data.</text>
</comment>